<evidence type="ECO:0000313" key="2">
    <source>
        <dbReference type="Proteomes" id="UP000270094"/>
    </source>
</evidence>
<dbReference type="Proteomes" id="UP000270094">
    <property type="component" value="Unassembled WGS sequence"/>
</dbReference>
<proteinExistence type="predicted"/>
<protein>
    <submittedName>
        <fullName evidence="1">Uncharacterized protein</fullName>
    </submittedName>
</protein>
<gene>
    <name evidence="1" type="ORF">SVUK_LOCUS17973</name>
</gene>
<sequence>MLGCRRANGSAAQLPPRATVTTDMIVVLKRYNSQSLVTAGECRNGSAAQLPPRVTVTAGMIAESRFYRVPLGTVALLSCRHALL</sequence>
<name>A0A3P7LK36_STRVU</name>
<evidence type="ECO:0000313" key="1">
    <source>
        <dbReference type="EMBL" id="VDM82975.1"/>
    </source>
</evidence>
<keyword evidence="2" id="KW-1185">Reference proteome</keyword>
<reference evidence="1 2" key="1">
    <citation type="submission" date="2018-11" db="EMBL/GenBank/DDBJ databases">
        <authorList>
            <consortium name="Pathogen Informatics"/>
        </authorList>
    </citation>
    <scope>NUCLEOTIDE SEQUENCE [LARGE SCALE GENOMIC DNA]</scope>
</reference>
<dbReference type="EMBL" id="UYYB01120370">
    <property type="protein sequence ID" value="VDM82975.1"/>
    <property type="molecule type" value="Genomic_DNA"/>
</dbReference>
<organism evidence="1 2">
    <name type="scientific">Strongylus vulgaris</name>
    <name type="common">Blood worm</name>
    <dbReference type="NCBI Taxonomy" id="40348"/>
    <lineage>
        <taxon>Eukaryota</taxon>
        <taxon>Metazoa</taxon>
        <taxon>Ecdysozoa</taxon>
        <taxon>Nematoda</taxon>
        <taxon>Chromadorea</taxon>
        <taxon>Rhabditida</taxon>
        <taxon>Rhabditina</taxon>
        <taxon>Rhabditomorpha</taxon>
        <taxon>Strongyloidea</taxon>
        <taxon>Strongylidae</taxon>
        <taxon>Strongylus</taxon>
    </lineage>
</organism>
<accession>A0A3P7LK36</accession>
<dbReference type="AlphaFoldDB" id="A0A3P7LK36"/>